<comment type="caution">
    <text evidence="1">The sequence shown here is derived from an EMBL/GenBank/DDBJ whole genome shotgun (WGS) entry which is preliminary data.</text>
</comment>
<keyword evidence="2" id="KW-1185">Reference proteome</keyword>
<reference evidence="1 2" key="1">
    <citation type="journal article" date="2021" name="BMC Biol.">
        <title>Horizontally acquired antibacterial genes associated with adaptive radiation of ladybird beetles.</title>
        <authorList>
            <person name="Li H.S."/>
            <person name="Tang X.F."/>
            <person name="Huang Y.H."/>
            <person name="Xu Z.Y."/>
            <person name="Chen M.L."/>
            <person name="Du X.Y."/>
            <person name="Qiu B.Y."/>
            <person name="Chen P.T."/>
            <person name="Zhang W."/>
            <person name="Slipinski A."/>
            <person name="Escalona H.E."/>
            <person name="Waterhouse R.M."/>
            <person name="Zwick A."/>
            <person name="Pang H."/>
        </authorList>
    </citation>
    <scope>NUCLEOTIDE SEQUENCE [LARGE SCALE GENOMIC DNA]</scope>
    <source>
        <strain evidence="1">SYSU2018</strain>
    </source>
</reference>
<evidence type="ECO:0000313" key="1">
    <source>
        <dbReference type="EMBL" id="KAL3288203.1"/>
    </source>
</evidence>
<accession>A0ABD2PBV6</accession>
<organism evidence="1 2">
    <name type="scientific">Cryptolaemus montrouzieri</name>
    <dbReference type="NCBI Taxonomy" id="559131"/>
    <lineage>
        <taxon>Eukaryota</taxon>
        <taxon>Metazoa</taxon>
        <taxon>Ecdysozoa</taxon>
        <taxon>Arthropoda</taxon>
        <taxon>Hexapoda</taxon>
        <taxon>Insecta</taxon>
        <taxon>Pterygota</taxon>
        <taxon>Neoptera</taxon>
        <taxon>Endopterygota</taxon>
        <taxon>Coleoptera</taxon>
        <taxon>Polyphaga</taxon>
        <taxon>Cucujiformia</taxon>
        <taxon>Coccinelloidea</taxon>
        <taxon>Coccinellidae</taxon>
        <taxon>Scymninae</taxon>
        <taxon>Scymnini</taxon>
        <taxon>Cryptolaemus</taxon>
    </lineage>
</organism>
<sequence>MPRLEPPPKQNNVFIPSMWLLNDESFQELQEKIQCDIEHPEKFKDYEYVRDENLRRKERDVKINQKIAQIDKQKREMQDNINRGAPYSALKLFDIEELSLCNDLTVHGKEEKNLMDKTRNLLIEANNKDQVFSELSSSRSRSSRSSILEFEY</sequence>
<proteinExistence type="predicted"/>
<dbReference type="EMBL" id="JABFTP020000185">
    <property type="protein sequence ID" value="KAL3288203.1"/>
    <property type="molecule type" value="Genomic_DNA"/>
</dbReference>
<protein>
    <submittedName>
        <fullName evidence="1">Uncharacterized protein</fullName>
    </submittedName>
</protein>
<evidence type="ECO:0000313" key="2">
    <source>
        <dbReference type="Proteomes" id="UP001516400"/>
    </source>
</evidence>
<dbReference type="AlphaFoldDB" id="A0ABD2PBV6"/>
<name>A0ABD2PBV6_9CUCU</name>
<dbReference type="Proteomes" id="UP001516400">
    <property type="component" value="Unassembled WGS sequence"/>
</dbReference>
<gene>
    <name evidence="1" type="ORF">HHI36_002653</name>
</gene>